<evidence type="ECO:0000313" key="4">
    <source>
        <dbReference type="Proteomes" id="UP000325286"/>
    </source>
</evidence>
<dbReference type="KEGG" id="rul:UC8_42290"/>
<reference evidence="3 4" key="1">
    <citation type="submission" date="2019-08" db="EMBL/GenBank/DDBJ databases">
        <title>Deep-cultivation of Planctomycetes and their phenomic and genomic characterization uncovers novel biology.</title>
        <authorList>
            <person name="Wiegand S."/>
            <person name="Jogler M."/>
            <person name="Boedeker C."/>
            <person name="Pinto D."/>
            <person name="Vollmers J."/>
            <person name="Rivas-Marin E."/>
            <person name="Kohn T."/>
            <person name="Peeters S.H."/>
            <person name="Heuer A."/>
            <person name="Rast P."/>
            <person name="Oberbeckmann S."/>
            <person name="Bunk B."/>
            <person name="Jeske O."/>
            <person name="Meyerdierks A."/>
            <person name="Storesund J.E."/>
            <person name="Kallscheuer N."/>
            <person name="Luecker S."/>
            <person name="Lage O.M."/>
            <person name="Pohl T."/>
            <person name="Merkel B.J."/>
            <person name="Hornburger P."/>
            <person name="Mueller R.-W."/>
            <person name="Bruemmer F."/>
            <person name="Labrenz M."/>
            <person name="Spormann A.M."/>
            <person name="Op den Camp H."/>
            <person name="Overmann J."/>
            <person name="Amann R."/>
            <person name="Jetten M.S.M."/>
            <person name="Mascher T."/>
            <person name="Medema M.H."/>
            <person name="Devos D.P."/>
            <person name="Kaster A.-K."/>
            <person name="Ovreas L."/>
            <person name="Rohde M."/>
            <person name="Galperin M.Y."/>
            <person name="Jogler C."/>
        </authorList>
    </citation>
    <scope>NUCLEOTIDE SEQUENCE [LARGE SCALE GENOMIC DNA]</scope>
    <source>
        <strain evidence="3 4">UC8</strain>
    </source>
</reference>
<dbReference type="OrthoDB" id="264208at2"/>
<dbReference type="Gene3D" id="3.60.60.10">
    <property type="entry name" value="Penicillin V Acylase, Chain A"/>
    <property type="match status" value="1"/>
</dbReference>
<feature type="domain" description="Peptidase C45 hydrolase" evidence="2">
    <location>
        <begin position="376"/>
        <end position="495"/>
    </location>
</feature>
<sequence length="618" mass="67678" precursor="true">MFRFVSRCVICVFLLPTLAFAQSANDAQRLGPQLQPFLKCFSGSQHSFAVSLDADVVIDGQPQHVDGRLVRFDDQSFDLQLTHPDYSLQIRRRGDATALALPHHKVVFVGAGAVDADDQLSPLGMTDRLLGSGSNITLGVSLLQQADASSIAQVLTGLLDVRFDAAKQHWTAGDDVAFKIDAAENRLLLTLADQHRATLTLEKAVPAARKADDWPDFKQVALPRRELERTLARGVRRGFEIASPSRLLTAPLQRNRKVANGELRWIDGQRVALLKGTPAEIGTAHGTLLAKEARRCIDSVLCTFGTVNTIRTGRWFRHDLDAAYQRLAPHIPVDHKTETIAFAAAAGVEPRTAEVLNVFPELFHCSGFALYGKATKDGKLYHGRVLDYMTTIGLQDSATTFIVAVDGKHAFGNIGYAGFMGSVSGMNDQAISLGEMGGHGEGQWDGVPMATLMRRALEECSTLDEVMELWKESPRTCEYYYVFADGKTNRAVGVAAVPESVEFILPGQTHERLGEGIEDAVVLSAGSRLEALRQRVQQNYGEIDVELGQWLMSRPVAMSSNLHNVLFVPQDGVFYVANASHDEPAANRPYAKIDLTALLDEIREADSPAEFNTTKDAR</sequence>
<dbReference type="GO" id="GO:0016740">
    <property type="term" value="F:transferase activity"/>
    <property type="evidence" value="ECO:0007669"/>
    <property type="project" value="UniProtKB-KW"/>
</dbReference>
<protein>
    <submittedName>
        <fullName evidence="3">Acyl-coenzyme A:6-aminopenicillanic acid acyl-transferase</fullName>
    </submittedName>
</protein>
<dbReference type="PANTHER" id="PTHR35190">
    <property type="entry name" value="PROTEIN DCD1B"/>
    <property type="match status" value="1"/>
</dbReference>
<dbReference type="RefSeq" id="WP_068136692.1">
    <property type="nucleotide sequence ID" value="NZ_CP042914.1"/>
</dbReference>
<dbReference type="InterPro" id="IPR047803">
    <property type="entry name" value="DCD1A/B-like"/>
</dbReference>
<dbReference type="Proteomes" id="UP000325286">
    <property type="component" value="Chromosome"/>
</dbReference>
<dbReference type="AlphaFoldDB" id="A0A5B9QXT5"/>
<dbReference type="InterPro" id="IPR005079">
    <property type="entry name" value="Peptidase_C45_hydrolase"/>
</dbReference>
<evidence type="ECO:0000313" key="3">
    <source>
        <dbReference type="EMBL" id="QEG42195.1"/>
    </source>
</evidence>
<feature type="chain" id="PRO_5022698274" evidence="1">
    <location>
        <begin position="22"/>
        <end position="618"/>
    </location>
</feature>
<evidence type="ECO:0000256" key="1">
    <source>
        <dbReference type="SAM" id="SignalP"/>
    </source>
</evidence>
<evidence type="ECO:0000259" key="2">
    <source>
        <dbReference type="Pfam" id="PF03417"/>
    </source>
</evidence>
<organism evidence="3 4">
    <name type="scientific">Roseimaritima ulvae</name>
    <dbReference type="NCBI Taxonomy" id="980254"/>
    <lineage>
        <taxon>Bacteria</taxon>
        <taxon>Pseudomonadati</taxon>
        <taxon>Planctomycetota</taxon>
        <taxon>Planctomycetia</taxon>
        <taxon>Pirellulales</taxon>
        <taxon>Pirellulaceae</taxon>
        <taxon>Roseimaritima</taxon>
    </lineage>
</organism>
<proteinExistence type="predicted"/>
<dbReference type="PANTHER" id="PTHR35190:SF2">
    <property type="entry name" value="PROTEIN DCD1B"/>
    <property type="match status" value="1"/>
</dbReference>
<name>A0A5B9QXT5_9BACT</name>
<gene>
    <name evidence="3" type="ORF">UC8_42290</name>
</gene>
<keyword evidence="4" id="KW-1185">Reference proteome</keyword>
<dbReference type="InterPro" id="IPR047794">
    <property type="entry name" value="C45_proenzyme-like"/>
</dbReference>
<dbReference type="Pfam" id="PF03417">
    <property type="entry name" value="AAT"/>
    <property type="match status" value="1"/>
</dbReference>
<accession>A0A5B9QXT5</accession>
<keyword evidence="3" id="KW-0808">Transferase</keyword>
<feature type="signal peptide" evidence="1">
    <location>
        <begin position="1"/>
        <end position="21"/>
    </location>
</feature>
<dbReference type="EMBL" id="CP042914">
    <property type="protein sequence ID" value="QEG42195.1"/>
    <property type="molecule type" value="Genomic_DNA"/>
</dbReference>
<keyword evidence="1" id="KW-0732">Signal</keyword>
<dbReference type="NCBIfam" id="NF040521">
    <property type="entry name" value="C45_proenzyme"/>
    <property type="match status" value="1"/>
</dbReference>